<dbReference type="EMBL" id="CP036246">
    <property type="protein sequence ID" value="QEP40140.1"/>
    <property type="molecule type" value="Genomic_DNA"/>
</dbReference>
<sequence>MTLREQRALNRRDKITVTKIPLHSLNHHSFHFELDCKKSWDLLYSMSIKKWENENKMLAPLFVNKNIIRKISLRDR</sequence>
<gene>
    <name evidence="1" type="ORF">APORC_0523</name>
</gene>
<evidence type="ECO:0000313" key="1">
    <source>
        <dbReference type="EMBL" id="QEP40140.1"/>
    </source>
</evidence>
<dbReference type="AlphaFoldDB" id="A0A5C2HH61"/>
<name>A0A5C2HH61_9BACT</name>
<dbReference type="Proteomes" id="UP000322644">
    <property type="component" value="Chromosome"/>
</dbReference>
<reference evidence="1 2" key="2">
    <citation type="submission" date="2019-09" db="EMBL/GenBank/DDBJ databases">
        <title>Taxonomic note: a critical rebuttal of the proposed division of the genus Arcobacter into six genera, emended descriptions of Arcobacter anaerophilus and the genus Arcobacter, and an assessment of genus-level boundaries for Epsilonproteobacteria using in silico genomic comparator tools.</title>
        <authorList>
            <person name="On S.L.W."/>
            <person name="Miller W.G."/>
            <person name="Biggs P."/>
            <person name="Cornelius A."/>
            <person name="Vandamme P."/>
        </authorList>
    </citation>
    <scope>NUCLEOTIDE SEQUENCE [LARGE SCALE GENOMIC DNA]</scope>
    <source>
        <strain evidence="1 2">CCUG 56899</strain>
    </source>
</reference>
<dbReference type="KEGG" id="apoc:APORC_0523"/>
<organism evidence="1 2">
    <name type="scientific">Arcobacter porcinus</name>
    <dbReference type="NCBI Taxonomy" id="1935204"/>
    <lineage>
        <taxon>Bacteria</taxon>
        <taxon>Pseudomonadati</taxon>
        <taxon>Campylobacterota</taxon>
        <taxon>Epsilonproteobacteria</taxon>
        <taxon>Campylobacterales</taxon>
        <taxon>Arcobacteraceae</taxon>
        <taxon>Arcobacter</taxon>
    </lineage>
</organism>
<reference evidence="1 2" key="1">
    <citation type="submission" date="2019-09" db="EMBL/GenBank/DDBJ databases">
        <title>Complete genome sequencing of four Arcobacter species reveals a diverse suite of mobile elements.</title>
        <authorList>
            <person name="Miller W.G."/>
            <person name="Yee E."/>
            <person name="Bono J.L."/>
        </authorList>
    </citation>
    <scope>NUCLEOTIDE SEQUENCE [LARGE SCALE GENOMIC DNA]</scope>
    <source>
        <strain evidence="1 2">CCUG 56899</strain>
    </source>
</reference>
<protein>
    <submittedName>
        <fullName evidence="1">Uncharacterized protein</fullName>
    </submittedName>
</protein>
<dbReference type="RefSeq" id="WP_066387786.1">
    <property type="nucleotide sequence ID" value="NZ_CP036246.2"/>
</dbReference>
<proteinExistence type="predicted"/>
<evidence type="ECO:0000313" key="2">
    <source>
        <dbReference type="Proteomes" id="UP000322644"/>
    </source>
</evidence>
<accession>A0A5C2HH61</accession>